<name>A0AAN6MXI3_9PEZI</name>
<dbReference type="EMBL" id="MU854030">
    <property type="protein sequence ID" value="KAK3934088.1"/>
    <property type="molecule type" value="Genomic_DNA"/>
</dbReference>
<proteinExistence type="predicted"/>
<sequence length="265" mass="30809">MRPVLRVLVGGNLKEILFDGSAKNIVHLLAVLVRPWKSSHSPKTTITPLKLDKHMKRKANNEVPGGCLRRYYKLVKAKSYDPGDGANANTDRSVVISNLLKEFIEDVIYLDLTTRDYIYDYYTSADLYTEDKRLKNVLVNKLFKLFHFTSPNVSDIEEVTGVRHKDLIFKARRFKILIFRNLTIREFVRSEAIALKPRYIRGPDIFVLSFNEVVLSRIYYLTSLSVRYRFDITTLARYEGETSNVGWRNVSDKKSEYSVDLRDKL</sequence>
<accession>A0AAN6MXI3</accession>
<reference evidence="2" key="1">
    <citation type="journal article" date="2023" name="Mol. Phylogenet. Evol.">
        <title>Genome-scale phylogeny and comparative genomics of the fungal order Sordariales.</title>
        <authorList>
            <person name="Hensen N."/>
            <person name="Bonometti L."/>
            <person name="Westerberg I."/>
            <person name="Brannstrom I.O."/>
            <person name="Guillou S."/>
            <person name="Cros-Aarteil S."/>
            <person name="Calhoun S."/>
            <person name="Haridas S."/>
            <person name="Kuo A."/>
            <person name="Mondo S."/>
            <person name="Pangilinan J."/>
            <person name="Riley R."/>
            <person name="LaButti K."/>
            <person name="Andreopoulos B."/>
            <person name="Lipzen A."/>
            <person name="Chen C."/>
            <person name="Yan M."/>
            <person name="Daum C."/>
            <person name="Ng V."/>
            <person name="Clum A."/>
            <person name="Steindorff A."/>
            <person name="Ohm R.A."/>
            <person name="Martin F."/>
            <person name="Silar P."/>
            <person name="Natvig D.O."/>
            <person name="Lalanne C."/>
            <person name="Gautier V."/>
            <person name="Ament-Velasquez S.L."/>
            <person name="Kruys A."/>
            <person name="Hutchinson M.I."/>
            <person name="Powell A.J."/>
            <person name="Barry K."/>
            <person name="Miller A.N."/>
            <person name="Grigoriev I.V."/>
            <person name="Debuchy R."/>
            <person name="Gladieux P."/>
            <person name="Hiltunen Thoren M."/>
            <person name="Johannesson H."/>
        </authorList>
    </citation>
    <scope>NUCLEOTIDE SEQUENCE [LARGE SCALE GENOMIC DNA]</scope>
    <source>
        <strain evidence="2">CBS 340.73</strain>
    </source>
</reference>
<evidence type="ECO:0000313" key="1">
    <source>
        <dbReference type="EMBL" id="KAK3934088.1"/>
    </source>
</evidence>
<dbReference type="Proteomes" id="UP001303473">
    <property type="component" value="Unassembled WGS sequence"/>
</dbReference>
<comment type="caution">
    <text evidence="1">The sequence shown here is derived from an EMBL/GenBank/DDBJ whole genome shotgun (WGS) entry which is preliminary data.</text>
</comment>
<protein>
    <submittedName>
        <fullName evidence="1">Uncharacterized protein</fullName>
    </submittedName>
</protein>
<gene>
    <name evidence="1" type="ORF">QBC46DRAFT_368429</name>
</gene>
<keyword evidence="2" id="KW-1185">Reference proteome</keyword>
<evidence type="ECO:0000313" key="2">
    <source>
        <dbReference type="Proteomes" id="UP001303473"/>
    </source>
</evidence>
<organism evidence="1 2">
    <name type="scientific">Diplogelasinospora grovesii</name>
    <dbReference type="NCBI Taxonomy" id="303347"/>
    <lineage>
        <taxon>Eukaryota</taxon>
        <taxon>Fungi</taxon>
        <taxon>Dikarya</taxon>
        <taxon>Ascomycota</taxon>
        <taxon>Pezizomycotina</taxon>
        <taxon>Sordariomycetes</taxon>
        <taxon>Sordariomycetidae</taxon>
        <taxon>Sordariales</taxon>
        <taxon>Diplogelasinosporaceae</taxon>
        <taxon>Diplogelasinospora</taxon>
    </lineage>
</organism>
<dbReference type="AlphaFoldDB" id="A0AAN6MXI3"/>